<dbReference type="KEGG" id="crq:GCK72_000495"/>
<reference evidence="2 4" key="1">
    <citation type="submission" date="2019-12" db="EMBL/GenBank/DDBJ databases">
        <title>Chromosome-level assembly of the Caenorhabditis remanei genome.</title>
        <authorList>
            <person name="Teterina A.A."/>
            <person name="Willis J.H."/>
            <person name="Phillips P.C."/>
        </authorList>
    </citation>
    <scope>NUCLEOTIDE SEQUENCE [LARGE SCALE GENOMIC DNA]</scope>
    <source>
        <strain evidence="2 4">PX506</strain>
        <tissue evidence="2">Whole organism</tissue>
    </source>
</reference>
<accession>A0A6A5HSD4</accession>
<dbReference type="AlphaFoldDB" id="A0A6A5HSD4"/>
<dbReference type="EMBL" id="WUAV01000001">
    <property type="protein sequence ID" value="KAF1768682.1"/>
    <property type="molecule type" value="Genomic_DNA"/>
</dbReference>
<feature type="signal peptide" evidence="1">
    <location>
        <begin position="1"/>
        <end position="21"/>
    </location>
</feature>
<dbReference type="Proteomes" id="UP000483820">
    <property type="component" value="Chromosome I"/>
</dbReference>
<organism evidence="2 4">
    <name type="scientific">Caenorhabditis remanei</name>
    <name type="common">Caenorhabditis vulgaris</name>
    <dbReference type="NCBI Taxonomy" id="31234"/>
    <lineage>
        <taxon>Eukaryota</taxon>
        <taxon>Metazoa</taxon>
        <taxon>Ecdysozoa</taxon>
        <taxon>Nematoda</taxon>
        <taxon>Chromadorea</taxon>
        <taxon>Rhabditida</taxon>
        <taxon>Rhabditina</taxon>
        <taxon>Rhabditomorpha</taxon>
        <taxon>Rhabditoidea</taxon>
        <taxon>Rhabditidae</taxon>
        <taxon>Peloderinae</taxon>
        <taxon>Caenorhabditis</taxon>
    </lineage>
</organism>
<evidence type="ECO:0000313" key="2">
    <source>
        <dbReference type="EMBL" id="KAF1768682.1"/>
    </source>
</evidence>
<dbReference type="PANTHER" id="PTHR36950">
    <property type="entry name" value="PROTEIN CBG24898-RELATED"/>
    <property type="match status" value="1"/>
</dbReference>
<comment type="caution">
    <text evidence="2">The sequence shown here is derived from an EMBL/GenBank/DDBJ whole genome shotgun (WGS) entry which is preliminary data.</text>
</comment>
<dbReference type="GeneID" id="9804580"/>
<dbReference type="EMBL" id="WUAV01000001">
    <property type="protein sequence ID" value="KAF1768690.1"/>
    <property type="molecule type" value="Genomic_DNA"/>
</dbReference>
<sequence length="95" mass="10505">MKFTLLAALFLLAVFVTSTEAANTNGICIMCSGMIQIPNNWKDTQQLLSYGCKSLGEAANACSHMVEEADLTASYPRMFPYIIQLKDIGCRKFCQ</sequence>
<dbReference type="CTD" id="9804580"/>
<evidence type="ECO:0000256" key="1">
    <source>
        <dbReference type="SAM" id="SignalP"/>
    </source>
</evidence>
<dbReference type="RefSeq" id="XP_003099287.2">
    <property type="nucleotide sequence ID" value="XM_003099239.2"/>
</dbReference>
<protein>
    <recommendedName>
        <fullName evidence="5">Saposin B-type domain-containing protein</fullName>
    </recommendedName>
</protein>
<evidence type="ECO:0000313" key="4">
    <source>
        <dbReference type="Proteomes" id="UP000483820"/>
    </source>
</evidence>
<dbReference type="PANTHER" id="PTHR36950:SF5">
    <property type="entry name" value="SAPOSIN B-TYPE DOMAIN-CONTAINING PROTEIN"/>
    <property type="match status" value="1"/>
</dbReference>
<name>A0A6A5HSD4_CAERE</name>
<gene>
    <name evidence="2" type="ORF">GCK72_000495</name>
    <name evidence="3" type="ORF">GCK72_000503</name>
</gene>
<keyword evidence="1" id="KW-0732">Signal</keyword>
<evidence type="ECO:0008006" key="5">
    <source>
        <dbReference type="Google" id="ProtNLM"/>
    </source>
</evidence>
<evidence type="ECO:0000313" key="3">
    <source>
        <dbReference type="EMBL" id="KAF1768690.1"/>
    </source>
</evidence>
<feature type="chain" id="PRO_5036381628" description="Saposin B-type domain-containing protein" evidence="1">
    <location>
        <begin position="22"/>
        <end position="95"/>
    </location>
</feature>
<proteinExistence type="predicted"/>